<reference evidence="4" key="1">
    <citation type="submission" date="2022-12" db="EMBL/GenBank/DDBJ databases">
        <authorList>
            <person name="Webb A."/>
        </authorList>
    </citation>
    <scope>NUCLEOTIDE SEQUENCE</scope>
    <source>
        <strain evidence="4">Hp1</strain>
    </source>
</reference>
<organism evidence="4 5">
    <name type="scientific">Hyaloperonospora brassicae</name>
    <name type="common">Brassica downy mildew</name>
    <name type="synonym">Peronospora brassicae</name>
    <dbReference type="NCBI Taxonomy" id="162125"/>
    <lineage>
        <taxon>Eukaryota</taxon>
        <taxon>Sar</taxon>
        <taxon>Stramenopiles</taxon>
        <taxon>Oomycota</taxon>
        <taxon>Peronosporomycetes</taxon>
        <taxon>Peronosporales</taxon>
        <taxon>Peronosporaceae</taxon>
        <taxon>Hyaloperonospora</taxon>
    </lineage>
</organism>
<keyword evidence="5" id="KW-1185">Reference proteome</keyword>
<name>A0AAV0T5E2_HYABA</name>
<evidence type="ECO:0000313" key="5">
    <source>
        <dbReference type="Proteomes" id="UP001162031"/>
    </source>
</evidence>
<evidence type="ECO:0000256" key="2">
    <source>
        <dbReference type="SAM" id="MobiDB-lite"/>
    </source>
</evidence>
<dbReference type="AlphaFoldDB" id="A0AAV0T5E2"/>
<evidence type="ECO:0000256" key="3">
    <source>
        <dbReference type="SAM" id="Phobius"/>
    </source>
</evidence>
<keyword evidence="3" id="KW-0472">Membrane</keyword>
<accession>A0AAV0T5E2</accession>
<feature type="region of interest" description="Disordered" evidence="2">
    <location>
        <begin position="1"/>
        <end position="22"/>
    </location>
</feature>
<protein>
    <recommendedName>
        <fullName evidence="6">Transmembrane protein</fullName>
    </recommendedName>
</protein>
<feature type="compositionally biased region" description="Polar residues" evidence="2">
    <location>
        <begin position="9"/>
        <end position="18"/>
    </location>
</feature>
<dbReference type="Proteomes" id="UP001162031">
    <property type="component" value="Unassembled WGS sequence"/>
</dbReference>
<comment type="caution">
    <text evidence="4">The sequence shown here is derived from an EMBL/GenBank/DDBJ whole genome shotgun (WGS) entry which is preliminary data.</text>
</comment>
<dbReference type="EMBL" id="CANTFL010000122">
    <property type="protein sequence ID" value="CAI5714393.1"/>
    <property type="molecule type" value="Genomic_DNA"/>
</dbReference>
<proteinExistence type="predicted"/>
<keyword evidence="1" id="KW-0175">Coiled coil</keyword>
<sequence>MTRLGLSDSMRSTASTGDTGPLHTWKPRLFPLRWHAAASTEDANTPLGDNMTMKRLTSFAPLNPRRCLLGVGVAIIVLFSDFEVLSTYLGIGRSSTLQVVEQFDQLERSISLLARDTVQLTTTANGFLQHCKDAHMEAVSMAEMLQDAANISFAEEAKVQTEEHARVLREVLRYYAQQKQNIQETKNRLTEMKARVPFQNIVRPVHTVWYEKEQKSIENSVESDVANTIAYHIDETRHPDSSDYLRIRSTNTLVSTNVREASANRRTSVKQPTSYRPVFFYVAVAIASAVYLWNTIVDTEKKRVEDATWSWSPIPTVLSQVKKMVGALVVSACDVARRQVLSYRS</sequence>
<feature type="coiled-coil region" evidence="1">
    <location>
        <begin position="168"/>
        <end position="195"/>
    </location>
</feature>
<gene>
    <name evidence="4" type="ORF">HBR001_LOCUS1234</name>
</gene>
<feature type="transmembrane region" description="Helical" evidence="3">
    <location>
        <begin position="274"/>
        <end position="293"/>
    </location>
</feature>
<keyword evidence="3" id="KW-1133">Transmembrane helix</keyword>
<evidence type="ECO:0000313" key="4">
    <source>
        <dbReference type="EMBL" id="CAI5714393.1"/>
    </source>
</evidence>
<evidence type="ECO:0000256" key="1">
    <source>
        <dbReference type="SAM" id="Coils"/>
    </source>
</evidence>
<evidence type="ECO:0008006" key="6">
    <source>
        <dbReference type="Google" id="ProtNLM"/>
    </source>
</evidence>
<keyword evidence="3" id="KW-0812">Transmembrane</keyword>